<feature type="transmembrane region" description="Helical" evidence="6">
    <location>
        <begin position="93"/>
        <end position="113"/>
    </location>
</feature>
<proteinExistence type="predicted"/>
<feature type="transmembrane region" description="Helical" evidence="6">
    <location>
        <begin position="34"/>
        <end position="54"/>
    </location>
</feature>
<accession>A0A330LN31</accession>
<feature type="transmembrane region" description="Helical" evidence="6">
    <location>
        <begin position="66"/>
        <end position="87"/>
    </location>
</feature>
<protein>
    <recommendedName>
        <fullName evidence="7">EamA domain-containing protein</fullName>
    </recommendedName>
</protein>
<dbReference type="KEGG" id="mya:MORIYA_0780"/>
<reference evidence="9" key="1">
    <citation type="submission" date="2018-05" db="EMBL/GenBank/DDBJ databases">
        <authorList>
            <person name="Cea G.-C."/>
            <person name="William W."/>
        </authorList>
    </citation>
    <scope>NUCLEOTIDE SEQUENCE [LARGE SCALE GENOMIC DNA]</scope>
    <source>
        <strain evidence="9">DB21MT 5</strain>
    </source>
</reference>
<organism evidence="8 9">
    <name type="scientific">Moritella yayanosii</name>
    <dbReference type="NCBI Taxonomy" id="69539"/>
    <lineage>
        <taxon>Bacteria</taxon>
        <taxon>Pseudomonadati</taxon>
        <taxon>Pseudomonadota</taxon>
        <taxon>Gammaproteobacteria</taxon>
        <taxon>Alteromonadales</taxon>
        <taxon>Moritellaceae</taxon>
        <taxon>Moritella</taxon>
    </lineage>
</organism>
<feature type="domain" description="EamA" evidence="7">
    <location>
        <begin position="4"/>
        <end position="137"/>
    </location>
</feature>
<feature type="transmembrane region" description="Helical" evidence="6">
    <location>
        <begin position="144"/>
        <end position="163"/>
    </location>
</feature>
<evidence type="ECO:0000256" key="6">
    <source>
        <dbReference type="SAM" id="Phobius"/>
    </source>
</evidence>
<dbReference type="SUPFAM" id="SSF103481">
    <property type="entry name" value="Multidrug resistance efflux transporter EmrE"/>
    <property type="match status" value="2"/>
</dbReference>
<evidence type="ECO:0000259" key="7">
    <source>
        <dbReference type="Pfam" id="PF00892"/>
    </source>
</evidence>
<feature type="transmembrane region" description="Helical" evidence="6">
    <location>
        <begin position="248"/>
        <end position="267"/>
    </location>
</feature>
<evidence type="ECO:0000256" key="3">
    <source>
        <dbReference type="ARBA" id="ARBA00022692"/>
    </source>
</evidence>
<dbReference type="PANTHER" id="PTHR42920">
    <property type="entry name" value="OS03G0707200 PROTEIN-RELATED"/>
    <property type="match status" value="1"/>
</dbReference>
<evidence type="ECO:0000256" key="5">
    <source>
        <dbReference type="ARBA" id="ARBA00023136"/>
    </source>
</evidence>
<evidence type="ECO:0000313" key="9">
    <source>
        <dbReference type="Proteomes" id="UP000250163"/>
    </source>
</evidence>
<dbReference type="InterPro" id="IPR037185">
    <property type="entry name" value="EmrE-like"/>
</dbReference>
<dbReference type="RefSeq" id="WP_112712788.1">
    <property type="nucleotide sequence ID" value="NZ_LS483250.1"/>
</dbReference>
<sequence>MGKSMLIAIAMGIIWGSSFPISQMGILQIGAFPFRLSTIFVSTLVITAFALPYLKKHINKIDRSDYLKLFILCIPNIFIVPLINNIALGLTTVSSATFIIYMMPCITSLFTMYFTKKVHFLTVFAIIFCGLGVLLLSKSNEFQLGEYLMFANAVIWALGAILSQRISFDGVHMSVTVTIQMIFTLMLTMSLTLIWYLNNSIDIGSIAKTIVSTPSVLLSIFYIGSIGSALVYYLWFTLIRLESAEFTTYSTLLSPVISIFIAVMYLGEELNQITIIGGGLILASSLIVIVIQPLYTQYKKNGIKATE</sequence>
<keyword evidence="9" id="KW-1185">Reference proteome</keyword>
<dbReference type="InterPro" id="IPR000620">
    <property type="entry name" value="EamA_dom"/>
</dbReference>
<feature type="transmembrane region" description="Helical" evidence="6">
    <location>
        <begin position="273"/>
        <end position="295"/>
    </location>
</feature>
<keyword evidence="5 6" id="KW-0472">Membrane</keyword>
<dbReference type="PANTHER" id="PTHR42920:SF5">
    <property type="entry name" value="EAMA DOMAIN-CONTAINING PROTEIN"/>
    <property type="match status" value="1"/>
</dbReference>
<dbReference type="AlphaFoldDB" id="A0A330LN31"/>
<evidence type="ECO:0000256" key="1">
    <source>
        <dbReference type="ARBA" id="ARBA00004651"/>
    </source>
</evidence>
<keyword evidence="3 6" id="KW-0812">Transmembrane</keyword>
<feature type="transmembrane region" description="Helical" evidence="6">
    <location>
        <begin position="216"/>
        <end position="236"/>
    </location>
</feature>
<dbReference type="Proteomes" id="UP000250163">
    <property type="component" value="Chromosome MORIYA"/>
</dbReference>
<dbReference type="GO" id="GO:0005886">
    <property type="term" value="C:plasma membrane"/>
    <property type="evidence" value="ECO:0007669"/>
    <property type="project" value="UniProtKB-SubCell"/>
</dbReference>
<dbReference type="InterPro" id="IPR051258">
    <property type="entry name" value="Diverse_Substrate_Transporter"/>
</dbReference>
<keyword evidence="2" id="KW-1003">Cell membrane</keyword>
<gene>
    <name evidence="8" type="ORF">MORIYA_0780</name>
</gene>
<dbReference type="Pfam" id="PF00892">
    <property type="entry name" value="EamA"/>
    <property type="match status" value="2"/>
</dbReference>
<comment type="subcellular location">
    <subcellularLocation>
        <location evidence="1">Cell membrane</location>
        <topology evidence="1">Multi-pass membrane protein</topology>
    </subcellularLocation>
</comment>
<feature type="transmembrane region" description="Helical" evidence="6">
    <location>
        <begin position="175"/>
        <end position="196"/>
    </location>
</feature>
<evidence type="ECO:0000313" key="8">
    <source>
        <dbReference type="EMBL" id="SQD77258.1"/>
    </source>
</evidence>
<dbReference type="OrthoDB" id="6465255at2"/>
<dbReference type="EMBL" id="LS483250">
    <property type="protein sequence ID" value="SQD77258.1"/>
    <property type="molecule type" value="Genomic_DNA"/>
</dbReference>
<feature type="transmembrane region" description="Helical" evidence="6">
    <location>
        <begin position="120"/>
        <end position="138"/>
    </location>
</feature>
<name>A0A330LN31_9GAMM</name>
<keyword evidence="4 6" id="KW-1133">Transmembrane helix</keyword>
<evidence type="ECO:0000256" key="4">
    <source>
        <dbReference type="ARBA" id="ARBA00022989"/>
    </source>
</evidence>
<evidence type="ECO:0000256" key="2">
    <source>
        <dbReference type="ARBA" id="ARBA00022475"/>
    </source>
</evidence>
<feature type="domain" description="EamA" evidence="7">
    <location>
        <begin position="144"/>
        <end position="289"/>
    </location>
</feature>